<dbReference type="CDD" id="cd06581">
    <property type="entry name" value="TM_PBP1_LivM_like"/>
    <property type="match status" value="1"/>
</dbReference>
<keyword evidence="5" id="KW-0547">Nucleotide-binding</keyword>
<evidence type="ECO:0000256" key="7">
    <source>
        <dbReference type="ARBA" id="ARBA00022989"/>
    </source>
</evidence>
<comment type="caution">
    <text evidence="11">The sequence shown here is derived from an EMBL/GenBank/DDBJ whole genome shotgun (WGS) entry which is preliminary data.</text>
</comment>
<dbReference type="InterPro" id="IPR027417">
    <property type="entry name" value="P-loop_NTPase"/>
</dbReference>
<keyword evidence="7 9" id="KW-1133">Transmembrane helix</keyword>
<evidence type="ECO:0000256" key="5">
    <source>
        <dbReference type="ARBA" id="ARBA00022741"/>
    </source>
</evidence>
<keyword evidence="2" id="KW-0813">Transport</keyword>
<keyword evidence="8 9" id="KW-0472">Membrane</keyword>
<evidence type="ECO:0000313" key="12">
    <source>
        <dbReference type="Proteomes" id="UP001596053"/>
    </source>
</evidence>
<dbReference type="RefSeq" id="WP_377801783.1">
    <property type="nucleotide sequence ID" value="NZ_JBHSLW010000104.1"/>
</dbReference>
<evidence type="ECO:0000256" key="2">
    <source>
        <dbReference type="ARBA" id="ARBA00022448"/>
    </source>
</evidence>
<dbReference type="SMART" id="SM00382">
    <property type="entry name" value="AAA"/>
    <property type="match status" value="1"/>
</dbReference>
<organism evidence="11 12">
    <name type="scientific">Bosea eneae</name>
    <dbReference type="NCBI Taxonomy" id="151454"/>
    <lineage>
        <taxon>Bacteria</taxon>
        <taxon>Pseudomonadati</taxon>
        <taxon>Pseudomonadota</taxon>
        <taxon>Alphaproteobacteria</taxon>
        <taxon>Hyphomicrobiales</taxon>
        <taxon>Boseaceae</taxon>
        <taxon>Bosea</taxon>
    </lineage>
</organism>
<dbReference type="PROSITE" id="PS50893">
    <property type="entry name" value="ABC_TRANSPORTER_2"/>
    <property type="match status" value="1"/>
</dbReference>
<dbReference type="Gene3D" id="3.40.50.300">
    <property type="entry name" value="P-loop containing nucleotide triphosphate hydrolases"/>
    <property type="match status" value="1"/>
</dbReference>
<feature type="transmembrane region" description="Helical" evidence="9">
    <location>
        <begin position="220"/>
        <end position="239"/>
    </location>
</feature>
<feature type="transmembrane region" description="Helical" evidence="9">
    <location>
        <begin position="171"/>
        <end position="189"/>
    </location>
</feature>
<evidence type="ECO:0000256" key="3">
    <source>
        <dbReference type="ARBA" id="ARBA00022475"/>
    </source>
</evidence>
<evidence type="ECO:0000256" key="9">
    <source>
        <dbReference type="SAM" id="Phobius"/>
    </source>
</evidence>
<feature type="transmembrane region" description="Helical" evidence="9">
    <location>
        <begin position="29"/>
        <end position="47"/>
    </location>
</feature>
<dbReference type="Pfam" id="PF00005">
    <property type="entry name" value="ABC_tran"/>
    <property type="match status" value="1"/>
</dbReference>
<comment type="subcellular location">
    <subcellularLocation>
        <location evidence="1">Cell membrane</location>
        <topology evidence="1">Multi-pass membrane protein</topology>
    </subcellularLocation>
</comment>
<feature type="transmembrane region" description="Helical" evidence="9">
    <location>
        <begin position="259"/>
        <end position="281"/>
    </location>
</feature>
<keyword evidence="3" id="KW-1003">Cell membrane</keyword>
<keyword evidence="6 11" id="KW-0067">ATP-binding</keyword>
<dbReference type="EMBL" id="JBHSLW010000104">
    <property type="protein sequence ID" value="MFC5423717.1"/>
    <property type="molecule type" value="Genomic_DNA"/>
</dbReference>
<evidence type="ECO:0000256" key="6">
    <source>
        <dbReference type="ARBA" id="ARBA00022840"/>
    </source>
</evidence>
<accession>A0ABW0J069</accession>
<dbReference type="Proteomes" id="UP001596053">
    <property type="component" value="Unassembled WGS sequence"/>
</dbReference>
<keyword evidence="4 9" id="KW-0812">Transmembrane</keyword>
<dbReference type="InterPro" id="IPR003593">
    <property type="entry name" value="AAA+_ATPase"/>
</dbReference>
<keyword evidence="12" id="KW-1185">Reference proteome</keyword>
<dbReference type="PANTHER" id="PTHR45772:SF7">
    <property type="entry name" value="AMINO ACID ABC TRANSPORTER ATP-BINDING PROTEIN"/>
    <property type="match status" value="1"/>
</dbReference>
<dbReference type="InterPro" id="IPR003439">
    <property type="entry name" value="ABC_transporter-like_ATP-bd"/>
</dbReference>
<dbReference type="GO" id="GO:0005524">
    <property type="term" value="F:ATP binding"/>
    <property type="evidence" value="ECO:0007669"/>
    <property type="project" value="UniProtKB-KW"/>
</dbReference>
<proteinExistence type="predicted"/>
<gene>
    <name evidence="11" type="ORF">ACFPOB_29735</name>
</gene>
<reference evidence="12" key="1">
    <citation type="journal article" date="2019" name="Int. J. Syst. Evol. Microbiol.">
        <title>The Global Catalogue of Microorganisms (GCM) 10K type strain sequencing project: providing services to taxonomists for standard genome sequencing and annotation.</title>
        <authorList>
            <consortium name="The Broad Institute Genomics Platform"/>
            <consortium name="The Broad Institute Genome Sequencing Center for Infectious Disease"/>
            <person name="Wu L."/>
            <person name="Ma J."/>
        </authorList>
    </citation>
    <scope>NUCLEOTIDE SEQUENCE [LARGE SCALE GENOMIC DNA]</scope>
    <source>
        <strain evidence="12">NCAIM B.01391</strain>
    </source>
</reference>
<name>A0ABW0J069_9HYPH</name>
<dbReference type="InterPro" id="IPR043428">
    <property type="entry name" value="LivM-like"/>
</dbReference>
<evidence type="ECO:0000256" key="1">
    <source>
        <dbReference type="ARBA" id="ARBA00004651"/>
    </source>
</evidence>
<dbReference type="PANTHER" id="PTHR45772">
    <property type="entry name" value="CONSERVED COMPONENT OF ABC TRANSPORTER FOR NATURAL AMINO ACIDS-RELATED"/>
    <property type="match status" value="1"/>
</dbReference>
<evidence type="ECO:0000256" key="4">
    <source>
        <dbReference type="ARBA" id="ARBA00022692"/>
    </source>
</evidence>
<sequence length="604" mass="63828">MTRHDVSLATTALAADARAATPARSLLPWLGGAVLIGLLLLVPKLGVPYATSLVFTLLVSFILAQSWDWIGGLAGYVNLGHFAWYGVGAYAFAISLNAGVPVPLCFVVAMAVVALAAAILSFPLFRLKGDYFAFATLAILPLAELLAFNLSKLTGGADGIVLPPDYVLLQAFYTALGLAIATFALTIALSRSRFGYALKSIRNDEQAAEVVGIRIFPAKLGVMVLSGAIAALGGAVHAWQLSYIDPPTVFGLSVALVPVAMALFGGSGLLWGPMIGVALLFTVQQFLLVNMSILHATVYGLIILLIGRFMPGGLLRSRLTKAIPALRFLSREQHLAPTGAAVAAGNERLPMPIRVPDPSCELLVCRKLTKAFGGNIAVNAVDIVVRQGEVVGLVGANGSGKTTLFNCISKVYEPTGELIVDGRNLAGLRRDEVAAVGVGRSFQNPRPFGDLTVAENIAIAATFRRNGPALPDALAEATAYAAFVGLGDRLGERADSLSLQEKKSLELARALALHPKLLLVDEVASGLTPAEIRRFVGHIREIRDVYGITVIWVEHIFSALAQVVDRLIVLEQGQVIADAPLAEAVKDERVLAAYLGQAATKEGH</sequence>
<evidence type="ECO:0000313" key="11">
    <source>
        <dbReference type="EMBL" id="MFC5423717.1"/>
    </source>
</evidence>
<feature type="transmembrane region" description="Helical" evidence="9">
    <location>
        <begin position="131"/>
        <end position="151"/>
    </location>
</feature>
<feature type="transmembrane region" description="Helical" evidence="9">
    <location>
        <begin position="89"/>
        <end position="119"/>
    </location>
</feature>
<evidence type="ECO:0000256" key="8">
    <source>
        <dbReference type="ARBA" id="ARBA00023136"/>
    </source>
</evidence>
<dbReference type="InterPro" id="IPR001851">
    <property type="entry name" value="ABC_transp_permease"/>
</dbReference>
<protein>
    <submittedName>
        <fullName evidence="11">ATP-binding cassette domain-containing protein</fullName>
    </submittedName>
</protein>
<feature type="transmembrane region" description="Helical" evidence="9">
    <location>
        <begin position="288"/>
        <end position="310"/>
    </location>
</feature>
<evidence type="ECO:0000259" key="10">
    <source>
        <dbReference type="PROSITE" id="PS50893"/>
    </source>
</evidence>
<feature type="domain" description="ABC transporter" evidence="10">
    <location>
        <begin position="363"/>
        <end position="597"/>
    </location>
</feature>
<dbReference type="Pfam" id="PF02653">
    <property type="entry name" value="BPD_transp_2"/>
    <property type="match status" value="1"/>
</dbReference>
<dbReference type="SUPFAM" id="SSF52540">
    <property type="entry name" value="P-loop containing nucleoside triphosphate hydrolases"/>
    <property type="match status" value="1"/>
</dbReference>
<dbReference type="InterPro" id="IPR051120">
    <property type="entry name" value="ABC_AA/LPS_Transport"/>
</dbReference>